<reference evidence="2 3" key="1">
    <citation type="submission" date="2016-09" db="EMBL/GenBank/DDBJ databases">
        <title>Extensive genetic diversity and differential bi-allelic expression allows diatom success in the polar Southern Ocean.</title>
        <authorList>
            <consortium name="DOE Joint Genome Institute"/>
            <person name="Mock T."/>
            <person name="Otillar R.P."/>
            <person name="Strauss J."/>
            <person name="Dupont C."/>
            <person name="Frickenhaus S."/>
            <person name="Maumus F."/>
            <person name="Mcmullan M."/>
            <person name="Sanges R."/>
            <person name="Schmutz J."/>
            <person name="Toseland A."/>
            <person name="Valas R."/>
            <person name="Veluchamy A."/>
            <person name="Ward B.J."/>
            <person name="Allen A."/>
            <person name="Barry K."/>
            <person name="Falciatore A."/>
            <person name="Ferrante M."/>
            <person name="Fortunato A.E."/>
            <person name="Gloeckner G."/>
            <person name="Gruber A."/>
            <person name="Hipkin R."/>
            <person name="Janech M."/>
            <person name="Kroth P."/>
            <person name="Leese F."/>
            <person name="Lindquist E."/>
            <person name="Lyon B.R."/>
            <person name="Martin J."/>
            <person name="Mayer C."/>
            <person name="Parker M."/>
            <person name="Quesneville H."/>
            <person name="Raymond J."/>
            <person name="Uhlig C."/>
            <person name="Valentin K.U."/>
            <person name="Worden A.Z."/>
            <person name="Armbrust E.V."/>
            <person name="Bowler C."/>
            <person name="Green B."/>
            <person name="Moulton V."/>
            <person name="Van Oosterhout C."/>
            <person name="Grigoriev I."/>
        </authorList>
    </citation>
    <scope>NUCLEOTIDE SEQUENCE [LARGE SCALE GENOMIC DNA]</scope>
    <source>
        <strain evidence="2 3">CCMP1102</strain>
    </source>
</reference>
<protein>
    <recommendedName>
        <fullName evidence="4">P-loop containing nucleoside triphosphate hydrolase protein</fullName>
    </recommendedName>
</protein>
<dbReference type="OrthoDB" id="41409at2759"/>
<organism evidence="2 3">
    <name type="scientific">Fragilariopsis cylindrus CCMP1102</name>
    <dbReference type="NCBI Taxonomy" id="635003"/>
    <lineage>
        <taxon>Eukaryota</taxon>
        <taxon>Sar</taxon>
        <taxon>Stramenopiles</taxon>
        <taxon>Ochrophyta</taxon>
        <taxon>Bacillariophyta</taxon>
        <taxon>Bacillariophyceae</taxon>
        <taxon>Bacillariophycidae</taxon>
        <taxon>Bacillariales</taxon>
        <taxon>Bacillariaceae</taxon>
        <taxon>Fragilariopsis</taxon>
    </lineage>
</organism>
<dbReference type="Proteomes" id="UP000095751">
    <property type="component" value="Unassembled WGS sequence"/>
</dbReference>
<evidence type="ECO:0000313" key="2">
    <source>
        <dbReference type="EMBL" id="OEU11219.1"/>
    </source>
</evidence>
<proteinExistence type="predicted"/>
<dbReference type="InterPro" id="IPR027417">
    <property type="entry name" value="P-loop_NTPase"/>
</dbReference>
<dbReference type="AlphaFoldDB" id="A0A1E7EZF3"/>
<dbReference type="PANTHER" id="PTHR36978:SF4">
    <property type="entry name" value="P-LOOP CONTAINING NUCLEOSIDE TRIPHOSPHATE HYDROLASE PROTEIN"/>
    <property type="match status" value="1"/>
</dbReference>
<keyword evidence="3" id="KW-1185">Reference proteome</keyword>
<feature type="compositionally biased region" description="Basic residues" evidence="1">
    <location>
        <begin position="363"/>
        <end position="383"/>
    </location>
</feature>
<dbReference type="Pfam" id="PF17784">
    <property type="entry name" value="Sulfotransfer_4"/>
    <property type="match status" value="1"/>
</dbReference>
<evidence type="ECO:0000313" key="3">
    <source>
        <dbReference type="Proteomes" id="UP000095751"/>
    </source>
</evidence>
<evidence type="ECO:0000256" key="1">
    <source>
        <dbReference type="SAM" id="MobiDB-lite"/>
    </source>
</evidence>
<gene>
    <name evidence="2" type="ORF">FRACYDRAFT_246332</name>
</gene>
<accession>A0A1E7EZF3</accession>
<dbReference type="SUPFAM" id="SSF52540">
    <property type="entry name" value="P-loop containing nucleoside triphosphate hydrolases"/>
    <property type="match status" value="1"/>
</dbReference>
<dbReference type="KEGG" id="fcy:FRACYDRAFT_246332"/>
<sequence length="498" mass="57778">MKTKTKPRTETTNYIPQLLPSQMDLKYYEMWNHTTSTIDIPMRYNRYPFFDGIPSSLEILQSVLPLHNHHGDDANNENEKEYLEVDQYIINVMKKDSDPNKIKMSPPSCLVPNIQATRKIANNILDGTTERLSLPIFNMGFPKAGSTTLEEYFSCIGIPSNHGQNGYKMMELSKEKKNQLFTSRIYNTAHAFMQLDYSFGIGSYPQIQLLDELHEIYPSSTFIINFRPIQDWIRSISNWKSMRTRMAIMDMPGLQLNKEQLENKVQRRFNFYNGRGEYNLKQAYAILVMNETLFSNKTLDTTLMTHNEIRMYDHAKMLLQRPNRKAGLLRAALKAVTVAEGAISNNTTNNDGDGMNNNNNNNVRRRGRRRKLKQKKRKPKIRKSNKDLITDQQIARWWCGHIKHIREYVKLYTTHTLIELDLYNTKETSNVLYDLFQSSSSTTSQKDNDKDHITYKDVNNDGTTIDLKISKNKSCWGRTNVNENLEKAVAVAADKGKR</sequence>
<dbReference type="EMBL" id="KV784369">
    <property type="protein sequence ID" value="OEU11219.1"/>
    <property type="molecule type" value="Genomic_DNA"/>
</dbReference>
<feature type="region of interest" description="Disordered" evidence="1">
    <location>
        <begin position="344"/>
        <end position="386"/>
    </location>
</feature>
<dbReference type="InParanoid" id="A0A1E7EZF3"/>
<dbReference type="PANTHER" id="PTHR36978">
    <property type="entry name" value="P-LOOP CONTAINING NUCLEOTIDE TRIPHOSPHATE HYDROLASE"/>
    <property type="match status" value="1"/>
</dbReference>
<evidence type="ECO:0008006" key="4">
    <source>
        <dbReference type="Google" id="ProtNLM"/>
    </source>
</evidence>
<dbReference type="Gene3D" id="3.40.50.300">
    <property type="entry name" value="P-loop containing nucleotide triphosphate hydrolases"/>
    <property type="match status" value="1"/>
</dbReference>
<name>A0A1E7EZF3_9STRA</name>
<dbReference type="InterPro" id="IPR040632">
    <property type="entry name" value="Sulfotransfer_4"/>
</dbReference>